<dbReference type="PANTHER" id="PTHR24559">
    <property type="entry name" value="TRANSPOSON TY3-I GAG-POL POLYPROTEIN"/>
    <property type="match status" value="1"/>
</dbReference>
<reference evidence="2 3" key="1">
    <citation type="submission" date="2018-04" db="EMBL/GenBank/DDBJ databases">
        <authorList>
            <person name="Zhang X."/>
            <person name="Yuan J."/>
            <person name="Li F."/>
            <person name="Xiang J."/>
        </authorList>
    </citation>
    <scope>NUCLEOTIDE SEQUENCE [LARGE SCALE GENOMIC DNA]</scope>
    <source>
        <tissue evidence="2">Muscle</tissue>
    </source>
</reference>
<feature type="domain" description="Reverse transcriptase" evidence="1">
    <location>
        <begin position="22"/>
        <end position="90"/>
    </location>
</feature>
<evidence type="ECO:0000259" key="1">
    <source>
        <dbReference type="Pfam" id="PF00078"/>
    </source>
</evidence>
<dbReference type="Pfam" id="PF00078">
    <property type="entry name" value="RVT_1"/>
    <property type="match status" value="1"/>
</dbReference>
<proteinExistence type="predicted"/>
<evidence type="ECO:0000313" key="3">
    <source>
        <dbReference type="Proteomes" id="UP000283509"/>
    </source>
</evidence>
<dbReference type="GO" id="GO:0071897">
    <property type="term" value="P:DNA biosynthetic process"/>
    <property type="evidence" value="ECO:0007669"/>
    <property type="project" value="UniProtKB-ARBA"/>
</dbReference>
<dbReference type="EMBL" id="QCYY01002026">
    <property type="protein sequence ID" value="ROT73460.1"/>
    <property type="molecule type" value="Genomic_DNA"/>
</dbReference>
<dbReference type="InterPro" id="IPR000477">
    <property type="entry name" value="RT_dom"/>
</dbReference>
<organism evidence="2 3">
    <name type="scientific">Penaeus vannamei</name>
    <name type="common">Whiteleg shrimp</name>
    <name type="synonym">Litopenaeus vannamei</name>
    <dbReference type="NCBI Taxonomy" id="6689"/>
    <lineage>
        <taxon>Eukaryota</taxon>
        <taxon>Metazoa</taxon>
        <taxon>Ecdysozoa</taxon>
        <taxon>Arthropoda</taxon>
        <taxon>Crustacea</taxon>
        <taxon>Multicrustacea</taxon>
        <taxon>Malacostraca</taxon>
        <taxon>Eumalacostraca</taxon>
        <taxon>Eucarida</taxon>
        <taxon>Decapoda</taxon>
        <taxon>Dendrobranchiata</taxon>
        <taxon>Penaeoidea</taxon>
        <taxon>Penaeidae</taxon>
        <taxon>Penaeus</taxon>
    </lineage>
</organism>
<dbReference type="Proteomes" id="UP000283509">
    <property type="component" value="Unassembled WGS sequence"/>
</dbReference>
<dbReference type="SUPFAM" id="SSF56672">
    <property type="entry name" value="DNA/RNA polymerases"/>
    <property type="match status" value="1"/>
</dbReference>
<dbReference type="InterPro" id="IPR043128">
    <property type="entry name" value="Rev_trsase/Diguanyl_cyclase"/>
</dbReference>
<dbReference type="PANTHER" id="PTHR24559:SF435">
    <property type="entry name" value="RIBONUCLEASE H"/>
    <property type="match status" value="1"/>
</dbReference>
<dbReference type="Gene3D" id="3.30.70.270">
    <property type="match status" value="1"/>
</dbReference>
<sequence>MAEAGIIERSNSPWYSPVVLVTKKDGSKRFCVDYRALNPVTATDAFPLPRIDDTLDALSKVQWFSTLDLKSRYHQVEVAEVDKENAFSFGQGLWHFNVMPFRLCNARGCF</sequence>
<dbReference type="InterPro" id="IPR043502">
    <property type="entry name" value="DNA/RNA_pol_sf"/>
</dbReference>
<name>A0A3R7PJ24_PENVA</name>
<gene>
    <name evidence="2" type="ORF">C7M84_008125</name>
</gene>
<accession>A0A3R7PJ24</accession>
<protein>
    <recommendedName>
        <fullName evidence="1">Reverse transcriptase domain-containing protein</fullName>
    </recommendedName>
</protein>
<comment type="caution">
    <text evidence="2">The sequence shown here is derived from an EMBL/GenBank/DDBJ whole genome shotgun (WGS) entry which is preliminary data.</text>
</comment>
<keyword evidence="3" id="KW-1185">Reference proteome</keyword>
<dbReference type="InterPro" id="IPR053134">
    <property type="entry name" value="RNA-dir_DNA_polymerase"/>
</dbReference>
<dbReference type="AlphaFoldDB" id="A0A3R7PJ24"/>
<dbReference type="OrthoDB" id="6356350at2759"/>
<dbReference type="Gene3D" id="3.10.10.10">
    <property type="entry name" value="HIV Type 1 Reverse Transcriptase, subunit A, domain 1"/>
    <property type="match status" value="1"/>
</dbReference>
<dbReference type="CDD" id="cd01647">
    <property type="entry name" value="RT_LTR"/>
    <property type="match status" value="1"/>
</dbReference>
<evidence type="ECO:0000313" key="2">
    <source>
        <dbReference type="EMBL" id="ROT73460.1"/>
    </source>
</evidence>
<reference evidence="2 3" key="2">
    <citation type="submission" date="2019-01" db="EMBL/GenBank/DDBJ databases">
        <title>The decoding of complex shrimp genome reveals the adaptation for benthos swimmer, frequently molting mechanism and breeding impact on genome.</title>
        <authorList>
            <person name="Sun Y."/>
            <person name="Gao Y."/>
            <person name="Yu Y."/>
        </authorList>
    </citation>
    <scope>NUCLEOTIDE SEQUENCE [LARGE SCALE GENOMIC DNA]</scope>
    <source>
        <tissue evidence="2">Muscle</tissue>
    </source>
</reference>